<evidence type="ECO:0000256" key="1">
    <source>
        <dbReference type="SAM" id="SignalP"/>
    </source>
</evidence>
<keyword evidence="3" id="KW-1185">Reference proteome</keyword>
<feature type="signal peptide" evidence="1">
    <location>
        <begin position="1"/>
        <end position="23"/>
    </location>
</feature>
<proteinExistence type="predicted"/>
<dbReference type="Pfam" id="PF20388">
    <property type="entry name" value="DUF6683"/>
    <property type="match status" value="1"/>
</dbReference>
<evidence type="ECO:0008006" key="4">
    <source>
        <dbReference type="Google" id="ProtNLM"/>
    </source>
</evidence>
<dbReference type="RefSeq" id="WP_152841015.1">
    <property type="nucleotide sequence ID" value="NZ_WHUG01000016.1"/>
</dbReference>
<dbReference type="EMBL" id="WHUG01000016">
    <property type="protein sequence ID" value="MQA41821.1"/>
    <property type="molecule type" value="Genomic_DNA"/>
</dbReference>
<gene>
    <name evidence="2" type="ORF">GEV02_27105</name>
</gene>
<evidence type="ECO:0000313" key="2">
    <source>
        <dbReference type="EMBL" id="MQA41821.1"/>
    </source>
</evidence>
<sequence>MKPFTPKFLLAALALAAVPSIHAQVAGYGMQYDNVTVWPVPDLRVPVPSSRSAAAAPVRASAQPAPKANARILAQSFPPKKQFEMQQAYLQSMDVYLQIEKKMGWTSRDMAGGLAAFVVGNYMVLNDADVSDEAFQAVAKQLRREPGMQALVSKQDAATLRDTFEQSAMVGTFMALAYKSAQQTPQPPAVQQNLRNAARENLKMVLRTDPATVQIDNAGMHLR</sequence>
<dbReference type="InterPro" id="IPR046505">
    <property type="entry name" value="DUF6683"/>
</dbReference>
<feature type="chain" id="PRO_5025510883" description="DUF4197 domain-containing protein" evidence="1">
    <location>
        <begin position="24"/>
        <end position="223"/>
    </location>
</feature>
<dbReference type="AlphaFoldDB" id="A0A6A7N9Z8"/>
<accession>A0A6A7N9Z8</accession>
<reference evidence="2 3" key="1">
    <citation type="submission" date="2019-10" db="EMBL/GenBank/DDBJ databases">
        <title>Two novel species isolated from a subtropical stream in China.</title>
        <authorList>
            <person name="Lu H."/>
        </authorList>
    </citation>
    <scope>NUCLEOTIDE SEQUENCE [LARGE SCALE GENOMIC DNA]</scope>
    <source>
        <strain evidence="2 3">FT29W</strain>
    </source>
</reference>
<dbReference type="Proteomes" id="UP000440498">
    <property type="component" value="Unassembled WGS sequence"/>
</dbReference>
<evidence type="ECO:0000313" key="3">
    <source>
        <dbReference type="Proteomes" id="UP000440498"/>
    </source>
</evidence>
<keyword evidence="1" id="KW-0732">Signal</keyword>
<protein>
    <recommendedName>
        <fullName evidence="4">DUF4197 domain-containing protein</fullName>
    </recommendedName>
</protein>
<organism evidence="2 3">
    <name type="scientific">Rugamonas aquatica</name>
    <dbReference type="NCBI Taxonomy" id="2743357"/>
    <lineage>
        <taxon>Bacteria</taxon>
        <taxon>Pseudomonadati</taxon>
        <taxon>Pseudomonadota</taxon>
        <taxon>Betaproteobacteria</taxon>
        <taxon>Burkholderiales</taxon>
        <taxon>Oxalobacteraceae</taxon>
        <taxon>Telluria group</taxon>
        <taxon>Rugamonas</taxon>
    </lineage>
</organism>
<name>A0A6A7N9Z8_9BURK</name>
<comment type="caution">
    <text evidence="2">The sequence shown here is derived from an EMBL/GenBank/DDBJ whole genome shotgun (WGS) entry which is preliminary data.</text>
</comment>